<dbReference type="Gene3D" id="2.30.280.10">
    <property type="entry name" value="SRA-YDG"/>
    <property type="match status" value="1"/>
</dbReference>
<evidence type="ECO:0000313" key="2">
    <source>
        <dbReference type="EMBL" id="MFE1356988.1"/>
    </source>
</evidence>
<dbReference type="InterPro" id="IPR045134">
    <property type="entry name" value="UHRF1/2-like"/>
</dbReference>
<dbReference type="InterPro" id="IPR003615">
    <property type="entry name" value="HNH_nuc"/>
</dbReference>
<comment type="caution">
    <text evidence="2">The sequence shown here is derived from an EMBL/GenBank/DDBJ whole genome shotgun (WGS) entry which is preliminary data.</text>
</comment>
<keyword evidence="3" id="KW-1185">Reference proteome</keyword>
<dbReference type="Proteomes" id="UP001599542">
    <property type="component" value="Unassembled WGS sequence"/>
</dbReference>
<evidence type="ECO:0000313" key="3">
    <source>
        <dbReference type="Proteomes" id="UP001599542"/>
    </source>
</evidence>
<reference evidence="2 3" key="1">
    <citation type="submission" date="2024-09" db="EMBL/GenBank/DDBJ databases">
        <title>The Natural Products Discovery Center: Release of the First 8490 Sequenced Strains for Exploring Actinobacteria Biosynthetic Diversity.</title>
        <authorList>
            <person name="Kalkreuter E."/>
            <person name="Kautsar S.A."/>
            <person name="Yang D."/>
            <person name="Bader C.D."/>
            <person name="Teijaro C.N."/>
            <person name="Fluegel L."/>
            <person name="Davis C.M."/>
            <person name="Simpson J.R."/>
            <person name="Lauterbach L."/>
            <person name="Steele A.D."/>
            <person name="Gui C."/>
            <person name="Meng S."/>
            <person name="Li G."/>
            <person name="Viehrig K."/>
            <person name="Ye F."/>
            <person name="Su P."/>
            <person name="Kiefer A.F."/>
            <person name="Nichols A."/>
            <person name="Cepeda A.J."/>
            <person name="Yan W."/>
            <person name="Fan B."/>
            <person name="Jiang Y."/>
            <person name="Adhikari A."/>
            <person name="Zheng C.-J."/>
            <person name="Schuster L."/>
            <person name="Cowan T.M."/>
            <person name="Smanski M.J."/>
            <person name="Chevrette M.G."/>
            <person name="De Carvalho L.P.S."/>
            <person name="Shen B."/>
        </authorList>
    </citation>
    <scope>NUCLEOTIDE SEQUENCE [LARGE SCALE GENOMIC DNA]</scope>
    <source>
        <strain evidence="2 3">NPDC058753</strain>
    </source>
</reference>
<accession>A0ABW6GX47</accession>
<gene>
    <name evidence="2" type="ORF">ACFW6T_34000</name>
</gene>
<sequence length="315" mass="34128">MKHDDATSLFGLVPGVDVGRVFADRRQLYDAGVHRQLQAGICGTKQHGAQSIVVSGGYEDDEDHGDVIIYTGQGGRDPGTGQQVKDQALTLGNAALVTSLTTGLPVRVVRSLNGHQRKSRPSGYRYDGLFRVEDYWSDSGRSGHLVWRYRLVQLARTESAVVPQPSAPATPAGRTTLTRVESKVQRIVRSTSVADFVKRVHDFTCQVCGLRLPTPTGAYAEAAHVRGLGKPHNGPDVPANVLCLCPNHHTLFDFGMLSIDDDLMVTDVTTGDPLGRLASNEAHEIGREYLAYHRTHHSRGWVHAAKPASGPDVSG</sequence>
<organism evidence="2 3">
    <name type="scientific">Kitasatospora phosalacinea</name>
    <dbReference type="NCBI Taxonomy" id="2065"/>
    <lineage>
        <taxon>Bacteria</taxon>
        <taxon>Bacillati</taxon>
        <taxon>Actinomycetota</taxon>
        <taxon>Actinomycetes</taxon>
        <taxon>Kitasatosporales</taxon>
        <taxon>Streptomycetaceae</taxon>
        <taxon>Kitasatospora</taxon>
    </lineage>
</organism>
<dbReference type="PROSITE" id="PS51015">
    <property type="entry name" value="YDG"/>
    <property type="match status" value="1"/>
</dbReference>
<dbReference type="InterPro" id="IPR036987">
    <property type="entry name" value="SRA-YDG_sf"/>
</dbReference>
<dbReference type="PANTHER" id="PTHR14140:SF27">
    <property type="entry name" value="OS04G0289800 PROTEIN"/>
    <property type="match status" value="1"/>
</dbReference>
<name>A0ABW6GX47_9ACTN</name>
<dbReference type="PANTHER" id="PTHR14140">
    <property type="entry name" value="E3 UBIQUITIN-PROTEIN LIGASE UHRF-RELATED"/>
    <property type="match status" value="1"/>
</dbReference>
<dbReference type="Pfam" id="PF13391">
    <property type="entry name" value="HNH_2"/>
    <property type="match status" value="1"/>
</dbReference>
<dbReference type="EMBL" id="JBHYPX010000116">
    <property type="protein sequence ID" value="MFE1356988.1"/>
    <property type="molecule type" value="Genomic_DNA"/>
</dbReference>
<protein>
    <submittedName>
        <fullName evidence="2">YDG/SRA domain-containing protein</fullName>
    </submittedName>
</protein>
<dbReference type="InterPro" id="IPR015947">
    <property type="entry name" value="PUA-like_sf"/>
</dbReference>
<dbReference type="Pfam" id="PF02182">
    <property type="entry name" value="SAD_SRA"/>
    <property type="match status" value="1"/>
</dbReference>
<dbReference type="RefSeq" id="WP_380325031.1">
    <property type="nucleotide sequence ID" value="NZ_JBHYPW010000027.1"/>
</dbReference>
<evidence type="ECO:0000259" key="1">
    <source>
        <dbReference type="PROSITE" id="PS51015"/>
    </source>
</evidence>
<dbReference type="SUPFAM" id="SSF88697">
    <property type="entry name" value="PUA domain-like"/>
    <property type="match status" value="1"/>
</dbReference>
<feature type="domain" description="YDG" evidence="1">
    <location>
        <begin position="11"/>
        <end position="153"/>
    </location>
</feature>
<dbReference type="CDD" id="cd00085">
    <property type="entry name" value="HNHc"/>
    <property type="match status" value="1"/>
</dbReference>
<dbReference type="InterPro" id="IPR003105">
    <property type="entry name" value="SRA_YDG"/>
</dbReference>
<proteinExistence type="predicted"/>
<dbReference type="SMART" id="SM00466">
    <property type="entry name" value="SRA"/>
    <property type="match status" value="1"/>
</dbReference>